<comment type="similarity">
    <text evidence="2">Belongs to the baculoviridae E56 family.</text>
</comment>
<keyword evidence="4" id="KW-0946">Virion</keyword>
<accession>B0FDM4</accession>
<evidence type="ECO:0000256" key="6">
    <source>
        <dbReference type="ARBA" id="ARBA00022921"/>
    </source>
</evidence>
<evidence type="ECO:0000256" key="8">
    <source>
        <dbReference type="ARBA" id="ARBA00023136"/>
    </source>
</evidence>
<evidence type="ECO:0000313" key="11">
    <source>
        <dbReference type="EMBL" id="ABY65732.1"/>
    </source>
</evidence>
<evidence type="ECO:0000256" key="4">
    <source>
        <dbReference type="ARBA" id="ARBA00022844"/>
    </source>
</evidence>
<keyword evidence="5 11" id="KW-0261">Viral envelope protein</keyword>
<evidence type="ECO:0000256" key="5">
    <source>
        <dbReference type="ARBA" id="ARBA00022879"/>
    </source>
</evidence>
<organism evidence="11 12">
    <name type="scientific">Orgyia leucostigma nucleopolyhedrovirus</name>
    <dbReference type="NCBI Taxonomy" id="490711"/>
    <lineage>
        <taxon>Viruses</taxon>
        <taxon>Viruses incertae sedis</taxon>
        <taxon>Naldaviricetes</taxon>
        <taxon>Lefavirales</taxon>
        <taxon>Baculoviridae</taxon>
        <taxon>Alphabaculovirus</taxon>
        <taxon>Alphabaculovirus orleucostigmae</taxon>
    </lineage>
</organism>
<keyword evidence="3 10" id="KW-0812">Transmembrane</keyword>
<evidence type="ECO:0000256" key="2">
    <source>
        <dbReference type="ARBA" id="ARBA00008534"/>
    </source>
</evidence>
<dbReference type="OrthoDB" id="8860at10239"/>
<evidence type="ECO:0000256" key="7">
    <source>
        <dbReference type="ARBA" id="ARBA00022989"/>
    </source>
</evidence>
<dbReference type="GeneID" id="5850455"/>
<gene>
    <name evidence="11" type="primary">odv-e56</name>
</gene>
<evidence type="ECO:0000256" key="9">
    <source>
        <dbReference type="ARBA" id="ARBA00023180"/>
    </source>
</evidence>
<dbReference type="EMBL" id="EU309041">
    <property type="protein sequence ID" value="ABY65732.1"/>
    <property type="molecule type" value="Genomic_DNA"/>
</dbReference>
<evidence type="ECO:0000256" key="3">
    <source>
        <dbReference type="ARBA" id="ARBA00022692"/>
    </source>
</evidence>
<protein>
    <submittedName>
        <fullName evidence="11">Occlusion-derived virus envelope protein 56</fullName>
    </submittedName>
</protein>
<keyword evidence="6" id="KW-0426">Late protein</keyword>
<reference evidence="11 12" key="1">
    <citation type="submission" date="2007-11" db="EMBL/GenBank/DDBJ databases">
        <title>Sequence and organization of Orgyia leucostigma nucleopolyhedrovirus genome.</title>
        <authorList>
            <person name="Eveleigh R.J.M."/>
            <person name="Lapointe R."/>
            <person name="Graham R.I."/>
            <person name="Lauzon H.A.M."/>
            <person name="Pavlik L."/>
            <person name="Arif B.M."/>
            <person name="Lucarotti C.J."/>
        </authorList>
    </citation>
    <scope>NUCLEOTIDE SEQUENCE [LARGE SCALE GENOMIC DNA]</scope>
    <source>
        <strain evidence="11">CFS-77</strain>
    </source>
</reference>
<dbReference type="RefSeq" id="YP_001650916.1">
    <property type="nucleotide sequence ID" value="NC_010276.1"/>
</dbReference>
<keyword evidence="7 10" id="KW-1133">Transmembrane helix</keyword>
<proteinExistence type="inferred from homology"/>
<evidence type="ECO:0000256" key="1">
    <source>
        <dbReference type="ARBA" id="ARBA00004182"/>
    </source>
</evidence>
<evidence type="ECO:0000256" key="10">
    <source>
        <dbReference type="SAM" id="Phobius"/>
    </source>
</evidence>
<evidence type="ECO:0000313" key="12">
    <source>
        <dbReference type="Proteomes" id="UP000203316"/>
    </source>
</evidence>
<keyword evidence="8 10" id="KW-0472">Membrane</keyword>
<dbReference type="GO" id="GO:0055036">
    <property type="term" value="C:virion membrane"/>
    <property type="evidence" value="ECO:0007669"/>
    <property type="project" value="UniProtKB-SubCell"/>
</dbReference>
<dbReference type="Pfam" id="PF04639">
    <property type="entry name" value="Baculo_E56"/>
    <property type="match status" value="1"/>
</dbReference>
<feature type="transmembrane region" description="Helical" evidence="10">
    <location>
        <begin position="336"/>
        <end position="357"/>
    </location>
</feature>
<sequence length="378" mass="41530">MFVYLFFITYKCEEHNMSFFTSLRRVNKIYPNPNQFTNIDNINVITSTPPGFNNVLNAPTTVNLGNNRYMPGYNVGNNQFISTADINRVMRNNDVTGMRSIFTNANNNQLNSLGELRRVDNIPDANLHSAAVRKSAVKQNFPETATRTPQGVQTALNQNPNLNSHLSNLKTAGVAVLLGSGAYLIFSAATLIQDIIAALNRVGGSYYIRGRNGGGEYDACLLAHRTCRIDNPSDPDINYCTFDPLLFDNTSALQQICTGYNYDVEQTVCRASDPNADPNSPQYVDISDLGTGQTITCIEPYDFADLIGDLGLDGLLGDDGILTQSSNVSKSGSDKLFTIIIVLGGLLLIFVIGFFMFKKLLNNNNNTLTITNDSIRNK</sequence>
<keyword evidence="12" id="KW-1185">Reference proteome</keyword>
<dbReference type="InterPro" id="IPR006733">
    <property type="entry name" value="Baculo_ODV-E56"/>
</dbReference>
<keyword evidence="9" id="KW-0325">Glycoprotein</keyword>
<dbReference type="GO" id="GO:0019031">
    <property type="term" value="C:viral envelope"/>
    <property type="evidence" value="ECO:0007669"/>
    <property type="project" value="UniProtKB-KW"/>
</dbReference>
<dbReference type="Proteomes" id="UP000203316">
    <property type="component" value="Segment"/>
</dbReference>
<comment type="subcellular location">
    <subcellularLocation>
        <location evidence="1">Virion membrane</location>
    </subcellularLocation>
</comment>
<name>B0FDM4_9ABAC</name>
<dbReference type="KEGG" id="vg:5850455"/>